<dbReference type="InterPro" id="IPR029044">
    <property type="entry name" value="Nucleotide-diphossugar_trans"/>
</dbReference>
<gene>
    <name evidence="1" type="ORF">LCGC14_1476310</name>
</gene>
<reference evidence="1" key="1">
    <citation type="journal article" date="2015" name="Nature">
        <title>Complex archaea that bridge the gap between prokaryotes and eukaryotes.</title>
        <authorList>
            <person name="Spang A."/>
            <person name="Saw J.H."/>
            <person name="Jorgensen S.L."/>
            <person name="Zaremba-Niedzwiedzka K."/>
            <person name="Martijn J."/>
            <person name="Lind A.E."/>
            <person name="van Eijk R."/>
            <person name="Schleper C."/>
            <person name="Guy L."/>
            <person name="Ettema T.J."/>
        </authorList>
    </citation>
    <scope>NUCLEOTIDE SEQUENCE</scope>
</reference>
<accession>A0A0F9JAV6</accession>
<dbReference type="EMBL" id="LAZR01010443">
    <property type="protein sequence ID" value="KKM66919.1"/>
    <property type="molecule type" value="Genomic_DNA"/>
</dbReference>
<name>A0A0F9JAV6_9ZZZZ</name>
<proteinExistence type="predicted"/>
<sequence length="242" mass="27466">MKIVLITCVWQRHVITAAFWAFVAHLRDWWEPHELHVIAAGSEEPEQQEMAREGGAEYLNVPNRPLGRKFNATLQAARCHQPDAVLIMGSDDVFCERIAQAYLPFFAETPYVGLEDFYFYHTVDGRFGYWAGYKMARRRGEPAGGGRVLPASHLDHLDWQLWANGKDHGMDHSAFQRLREVGIEHPPLISCRALEGCAVSLKGPVNLWSMEQVQPKLQDDATPLQQLPADVLEILEPLRVSK</sequence>
<evidence type="ECO:0000313" key="1">
    <source>
        <dbReference type="EMBL" id="KKM66919.1"/>
    </source>
</evidence>
<organism evidence="1">
    <name type="scientific">marine sediment metagenome</name>
    <dbReference type="NCBI Taxonomy" id="412755"/>
    <lineage>
        <taxon>unclassified sequences</taxon>
        <taxon>metagenomes</taxon>
        <taxon>ecological metagenomes</taxon>
    </lineage>
</organism>
<protein>
    <recommendedName>
        <fullName evidence="2">Glycosyltransferase 2-like domain-containing protein</fullName>
    </recommendedName>
</protein>
<dbReference type="SUPFAM" id="SSF53448">
    <property type="entry name" value="Nucleotide-diphospho-sugar transferases"/>
    <property type="match status" value="1"/>
</dbReference>
<comment type="caution">
    <text evidence="1">The sequence shown here is derived from an EMBL/GenBank/DDBJ whole genome shotgun (WGS) entry which is preliminary data.</text>
</comment>
<evidence type="ECO:0008006" key="2">
    <source>
        <dbReference type="Google" id="ProtNLM"/>
    </source>
</evidence>
<dbReference type="AlphaFoldDB" id="A0A0F9JAV6"/>